<dbReference type="EMBL" id="KZ678151">
    <property type="protein sequence ID" value="PSN59976.1"/>
    <property type="molecule type" value="Genomic_DNA"/>
</dbReference>
<gene>
    <name evidence="3" type="ORF">BS50DRAFT_579496</name>
</gene>
<dbReference type="Proteomes" id="UP000240883">
    <property type="component" value="Unassembled WGS sequence"/>
</dbReference>
<accession>A0A2T2N3Y8</accession>
<dbReference type="Pfam" id="PF09747">
    <property type="entry name" value="CCD97-like_C"/>
    <property type="match status" value="2"/>
</dbReference>
<reference evidence="3 4" key="1">
    <citation type="journal article" date="2018" name="Front. Microbiol.">
        <title>Genome-Wide Analysis of Corynespora cassiicola Leaf Fall Disease Putative Effectors.</title>
        <authorList>
            <person name="Lopez D."/>
            <person name="Ribeiro S."/>
            <person name="Label P."/>
            <person name="Fumanal B."/>
            <person name="Venisse J.S."/>
            <person name="Kohler A."/>
            <person name="de Oliveira R.R."/>
            <person name="Labutti K."/>
            <person name="Lipzen A."/>
            <person name="Lail K."/>
            <person name="Bauer D."/>
            <person name="Ohm R.A."/>
            <person name="Barry K.W."/>
            <person name="Spatafora J."/>
            <person name="Grigoriev I.V."/>
            <person name="Martin F.M."/>
            <person name="Pujade-Renaud V."/>
        </authorList>
    </citation>
    <scope>NUCLEOTIDE SEQUENCE [LARGE SCALE GENOMIC DNA]</scope>
    <source>
        <strain evidence="3 4">Philippines</strain>
    </source>
</reference>
<dbReference type="AlphaFoldDB" id="A0A2T2N3Y8"/>
<dbReference type="PANTHER" id="PTHR31840:SF1">
    <property type="entry name" value="COILED-COIL DOMAIN-CONTAINING PROTEIN 97"/>
    <property type="match status" value="1"/>
</dbReference>
<evidence type="ECO:0000313" key="3">
    <source>
        <dbReference type="EMBL" id="PSN59976.1"/>
    </source>
</evidence>
<feature type="domain" description="CCD97-like C-terminal" evidence="2">
    <location>
        <begin position="80"/>
        <end position="145"/>
    </location>
</feature>
<dbReference type="InterPro" id="IPR018613">
    <property type="entry name" value="Ccdc97-like"/>
</dbReference>
<dbReference type="PANTHER" id="PTHR31840">
    <property type="entry name" value="COILED-COIL DOMAIN-CONTAINING PROTEIN 97"/>
    <property type="match status" value="1"/>
</dbReference>
<protein>
    <recommendedName>
        <fullName evidence="2">CCD97-like C-terminal domain-containing protein</fullName>
    </recommendedName>
</protein>
<evidence type="ECO:0000313" key="4">
    <source>
        <dbReference type="Proteomes" id="UP000240883"/>
    </source>
</evidence>
<organism evidence="3 4">
    <name type="scientific">Corynespora cassiicola Philippines</name>
    <dbReference type="NCBI Taxonomy" id="1448308"/>
    <lineage>
        <taxon>Eukaryota</taxon>
        <taxon>Fungi</taxon>
        <taxon>Dikarya</taxon>
        <taxon>Ascomycota</taxon>
        <taxon>Pezizomycotina</taxon>
        <taxon>Dothideomycetes</taxon>
        <taxon>Pleosporomycetidae</taxon>
        <taxon>Pleosporales</taxon>
        <taxon>Corynesporascaceae</taxon>
        <taxon>Corynespora</taxon>
    </lineage>
</organism>
<dbReference type="InterPro" id="IPR040233">
    <property type="entry name" value="CCD97-like_C"/>
</dbReference>
<sequence>MPYLTGSPTMVPLVFRPSNNAPESAVARLSLADANNDVDMDGANGNDDILSRDDDAIRDHMRDAMRQAREERAQDLKAKNRRKRYLEVHPEYFQDLSLELADPLLYDRLIRRFQSAAEREEEGRRRGFSGQMHADLWRAEAKKDALANPNPDALFAYRRGPEGQIVEEANGEGPKDKAEGKAWWVDEMTQRFLSGRDTDFDYKTVDGNEKYDDPEEERDIQDAYFDSMDSDFDTDGEGKEKMLTGETGIQDY</sequence>
<name>A0A2T2N3Y8_CORCC</name>
<feature type="region of interest" description="Disordered" evidence="1">
    <location>
        <begin position="227"/>
        <end position="252"/>
    </location>
</feature>
<feature type="domain" description="CCD97-like C-terminal" evidence="2">
    <location>
        <begin position="173"/>
        <end position="227"/>
    </location>
</feature>
<keyword evidence="4" id="KW-1185">Reference proteome</keyword>
<evidence type="ECO:0000259" key="2">
    <source>
        <dbReference type="Pfam" id="PF09747"/>
    </source>
</evidence>
<dbReference type="OrthoDB" id="333176at2759"/>
<evidence type="ECO:0000256" key="1">
    <source>
        <dbReference type="SAM" id="MobiDB-lite"/>
    </source>
</evidence>
<proteinExistence type="predicted"/>